<gene>
    <name evidence="1" type="ORF">MHEC_41170</name>
</gene>
<evidence type="ECO:0000313" key="1">
    <source>
        <dbReference type="EMBL" id="BCO37684.1"/>
    </source>
</evidence>
<dbReference type="AlphaFoldDB" id="A0A7R7U088"/>
<accession>A0A7R7U088</accession>
<proteinExistence type="predicted"/>
<evidence type="ECO:0000313" key="2">
    <source>
        <dbReference type="Proteomes" id="UP000595446"/>
    </source>
</evidence>
<protein>
    <submittedName>
        <fullName evidence="1">Uncharacterized protein</fullName>
    </submittedName>
</protein>
<sequence length="246" mass="27751">MSVRTVTQPVSGLGLKGSITLQERRIRFVRAVNRTARIRSRLRGAATTAGVTVLSALAIFLPPTSNADPDPAAPPSDSDLLYAFPAFTPTPSNWKPKFPFPYDQTRDRVTPADITAMAEMCQWYNRQYATLRDQIDRIQFNRIDSYGKDFDYNQGDIQQQVDIVTGNIDKSLAFLDPRVHALTIAQNSFGDNYFPIYEGEQFFKLYEQLVNVSNGIKAHQPDWFTGPSVQKAKRHGSDIFRSHVCD</sequence>
<dbReference type="EMBL" id="AP024237">
    <property type="protein sequence ID" value="BCO37684.1"/>
    <property type="molecule type" value="Genomic_DNA"/>
</dbReference>
<dbReference type="Proteomes" id="UP000595446">
    <property type="component" value="Chromosome"/>
</dbReference>
<reference evidence="1 2" key="1">
    <citation type="submission" date="2020-12" db="EMBL/GenBank/DDBJ databases">
        <title>Complete genome sequence of Mycobacterium heckeshornense JCM 15655T, closely related to a pathogenic non-tuberculous mycobacterial species Mycobacterium xenopi.</title>
        <authorList>
            <person name="Yoshida M."/>
            <person name="Fukano H."/>
            <person name="Asakura T."/>
            <person name="Suzuki M."/>
            <person name="Hoshino Y."/>
        </authorList>
    </citation>
    <scope>NUCLEOTIDE SEQUENCE [LARGE SCALE GENOMIC DNA]</scope>
    <source>
        <strain evidence="1 2">JCM 15655</strain>
    </source>
</reference>
<organism evidence="1 2">
    <name type="scientific">Mycobacterium heckeshornense</name>
    <dbReference type="NCBI Taxonomy" id="110505"/>
    <lineage>
        <taxon>Bacteria</taxon>
        <taxon>Bacillati</taxon>
        <taxon>Actinomycetota</taxon>
        <taxon>Actinomycetes</taxon>
        <taxon>Mycobacteriales</taxon>
        <taxon>Mycobacteriaceae</taxon>
        <taxon>Mycobacterium</taxon>
    </lineage>
</organism>
<name>A0A7R7U088_9MYCO</name>
<keyword evidence="2" id="KW-1185">Reference proteome</keyword>